<evidence type="ECO:0000313" key="3">
    <source>
        <dbReference type="Proteomes" id="UP000828390"/>
    </source>
</evidence>
<feature type="compositionally biased region" description="Polar residues" evidence="1">
    <location>
        <begin position="122"/>
        <end position="139"/>
    </location>
</feature>
<name>A0A9D4DPM2_DREPO</name>
<dbReference type="AlphaFoldDB" id="A0A9D4DPM2"/>
<proteinExistence type="predicted"/>
<comment type="caution">
    <text evidence="2">The sequence shown here is derived from an EMBL/GenBank/DDBJ whole genome shotgun (WGS) entry which is preliminary data.</text>
</comment>
<dbReference type="Proteomes" id="UP000828390">
    <property type="component" value="Unassembled WGS sequence"/>
</dbReference>
<evidence type="ECO:0000256" key="1">
    <source>
        <dbReference type="SAM" id="MobiDB-lite"/>
    </source>
</evidence>
<sequence length="171" mass="19322">MQSSRVTKHNHFFTNTQFAPARNVNRSHTQPAMSQAPRAHSNDSNKAVSQERSQRDASLVLERRTPRKQQSQSPSRRRNPRQHAPSRDHPNCQLETAQHAPRRDPPNRQSETAQHAPRMDSPNRQSETALQLGSCSLNHRYSAHGTHLDPGTHLTGAELTRTPKEDTVPLT</sequence>
<organism evidence="2 3">
    <name type="scientific">Dreissena polymorpha</name>
    <name type="common">Zebra mussel</name>
    <name type="synonym">Mytilus polymorpha</name>
    <dbReference type="NCBI Taxonomy" id="45954"/>
    <lineage>
        <taxon>Eukaryota</taxon>
        <taxon>Metazoa</taxon>
        <taxon>Spiralia</taxon>
        <taxon>Lophotrochozoa</taxon>
        <taxon>Mollusca</taxon>
        <taxon>Bivalvia</taxon>
        <taxon>Autobranchia</taxon>
        <taxon>Heteroconchia</taxon>
        <taxon>Euheterodonta</taxon>
        <taxon>Imparidentia</taxon>
        <taxon>Neoheterodontei</taxon>
        <taxon>Myida</taxon>
        <taxon>Dreissenoidea</taxon>
        <taxon>Dreissenidae</taxon>
        <taxon>Dreissena</taxon>
    </lineage>
</organism>
<feature type="compositionally biased region" description="Basic and acidic residues" evidence="1">
    <location>
        <begin position="161"/>
        <end position="171"/>
    </location>
</feature>
<feature type="compositionally biased region" description="Polar residues" evidence="1">
    <location>
        <begin position="42"/>
        <end position="51"/>
    </location>
</feature>
<feature type="compositionally biased region" description="Polar residues" evidence="1">
    <location>
        <begin position="12"/>
        <end position="33"/>
    </location>
</feature>
<gene>
    <name evidence="2" type="ORF">DPMN_187519</name>
</gene>
<reference evidence="2" key="2">
    <citation type="submission" date="2020-11" db="EMBL/GenBank/DDBJ databases">
        <authorList>
            <person name="McCartney M.A."/>
            <person name="Auch B."/>
            <person name="Kono T."/>
            <person name="Mallez S."/>
            <person name="Becker A."/>
            <person name="Gohl D.M."/>
            <person name="Silverstein K.A.T."/>
            <person name="Koren S."/>
            <person name="Bechman K.B."/>
            <person name="Herman A."/>
            <person name="Abrahante J.E."/>
            <person name="Garbe J."/>
        </authorList>
    </citation>
    <scope>NUCLEOTIDE SEQUENCE</scope>
    <source>
        <strain evidence="2">Duluth1</strain>
        <tissue evidence="2">Whole animal</tissue>
    </source>
</reference>
<accession>A0A9D4DPM2</accession>
<protein>
    <submittedName>
        <fullName evidence="2">Uncharacterized protein</fullName>
    </submittedName>
</protein>
<keyword evidence="3" id="KW-1185">Reference proteome</keyword>
<feature type="region of interest" description="Disordered" evidence="1">
    <location>
        <begin position="1"/>
        <end position="171"/>
    </location>
</feature>
<feature type="compositionally biased region" description="Basic residues" evidence="1">
    <location>
        <begin position="1"/>
        <end position="11"/>
    </location>
</feature>
<reference evidence="2" key="1">
    <citation type="journal article" date="2019" name="bioRxiv">
        <title>The Genome of the Zebra Mussel, Dreissena polymorpha: A Resource for Invasive Species Research.</title>
        <authorList>
            <person name="McCartney M.A."/>
            <person name="Auch B."/>
            <person name="Kono T."/>
            <person name="Mallez S."/>
            <person name="Zhang Y."/>
            <person name="Obille A."/>
            <person name="Becker A."/>
            <person name="Abrahante J.E."/>
            <person name="Garbe J."/>
            <person name="Badalamenti J.P."/>
            <person name="Herman A."/>
            <person name="Mangelson H."/>
            <person name="Liachko I."/>
            <person name="Sullivan S."/>
            <person name="Sone E.D."/>
            <person name="Koren S."/>
            <person name="Silverstein K.A.T."/>
            <person name="Beckman K.B."/>
            <person name="Gohl D.M."/>
        </authorList>
    </citation>
    <scope>NUCLEOTIDE SEQUENCE</scope>
    <source>
        <strain evidence="2">Duluth1</strain>
        <tissue evidence="2">Whole animal</tissue>
    </source>
</reference>
<evidence type="ECO:0000313" key="2">
    <source>
        <dbReference type="EMBL" id="KAH3752893.1"/>
    </source>
</evidence>
<dbReference type="EMBL" id="JAIWYP010000010">
    <property type="protein sequence ID" value="KAH3752893.1"/>
    <property type="molecule type" value="Genomic_DNA"/>
</dbReference>